<protein>
    <recommendedName>
        <fullName evidence="4">Ankyrin repeat domain-containing protein 12</fullName>
    </recommendedName>
</protein>
<dbReference type="OrthoDB" id="5806726at2759"/>
<dbReference type="InParanoid" id="A0A2J7QHW1"/>
<accession>A0A2J7QHW1</accession>
<feature type="compositionally biased region" description="Basic and acidic residues" evidence="1">
    <location>
        <begin position="141"/>
        <end position="150"/>
    </location>
</feature>
<evidence type="ECO:0000313" key="3">
    <source>
        <dbReference type="Proteomes" id="UP000235965"/>
    </source>
</evidence>
<feature type="compositionally biased region" description="Polar residues" evidence="1">
    <location>
        <begin position="252"/>
        <end position="267"/>
    </location>
</feature>
<feature type="compositionally biased region" description="Gly residues" evidence="1">
    <location>
        <begin position="155"/>
        <end position="165"/>
    </location>
</feature>
<proteinExistence type="predicted"/>
<feature type="compositionally biased region" description="Pro residues" evidence="1">
    <location>
        <begin position="505"/>
        <end position="515"/>
    </location>
</feature>
<feature type="compositionally biased region" description="Gly residues" evidence="1">
    <location>
        <begin position="386"/>
        <end position="399"/>
    </location>
</feature>
<dbReference type="EMBL" id="NEVH01013964">
    <property type="protein sequence ID" value="PNF28156.1"/>
    <property type="molecule type" value="Genomic_DNA"/>
</dbReference>
<dbReference type="GO" id="GO:0005654">
    <property type="term" value="C:nucleoplasm"/>
    <property type="evidence" value="ECO:0007669"/>
    <property type="project" value="TreeGrafter"/>
</dbReference>
<evidence type="ECO:0000256" key="1">
    <source>
        <dbReference type="SAM" id="MobiDB-lite"/>
    </source>
</evidence>
<feature type="compositionally biased region" description="Polar residues" evidence="1">
    <location>
        <begin position="328"/>
        <end position="353"/>
    </location>
</feature>
<keyword evidence="3" id="KW-1185">Reference proteome</keyword>
<dbReference type="InterPro" id="IPR053210">
    <property type="entry name" value="ANKRD12"/>
</dbReference>
<evidence type="ECO:0000313" key="2">
    <source>
        <dbReference type="EMBL" id="PNF28156.1"/>
    </source>
</evidence>
<feature type="compositionally biased region" description="Low complexity" evidence="1">
    <location>
        <begin position="439"/>
        <end position="482"/>
    </location>
</feature>
<dbReference type="AlphaFoldDB" id="A0A2J7QHW1"/>
<dbReference type="Proteomes" id="UP000235965">
    <property type="component" value="Unassembled WGS sequence"/>
</dbReference>
<name>A0A2J7QHW1_9NEOP</name>
<feature type="region of interest" description="Disordered" evidence="1">
    <location>
        <begin position="1"/>
        <end position="30"/>
    </location>
</feature>
<dbReference type="PANTHER" id="PTHR24149">
    <property type="entry name" value="ANKYRIN REPEAT DOMAIN-CONTAINING PROTEIN 12"/>
    <property type="match status" value="1"/>
</dbReference>
<dbReference type="FunCoup" id="A0A2J7QHW1">
    <property type="interactions" value="119"/>
</dbReference>
<feature type="compositionally biased region" description="Polar residues" evidence="1">
    <location>
        <begin position="175"/>
        <end position="197"/>
    </location>
</feature>
<gene>
    <name evidence="2" type="ORF">B7P43_G07540</name>
</gene>
<feature type="compositionally biased region" description="Basic residues" evidence="1">
    <location>
        <begin position="374"/>
        <end position="384"/>
    </location>
</feature>
<feature type="compositionally biased region" description="Low complexity" evidence="1">
    <location>
        <begin position="203"/>
        <end position="214"/>
    </location>
</feature>
<feature type="compositionally biased region" description="Polar residues" evidence="1">
    <location>
        <begin position="106"/>
        <end position="115"/>
    </location>
</feature>
<feature type="compositionally biased region" description="Low complexity" evidence="1">
    <location>
        <begin position="400"/>
        <end position="431"/>
    </location>
</feature>
<evidence type="ECO:0008006" key="4">
    <source>
        <dbReference type="Google" id="ProtNLM"/>
    </source>
</evidence>
<comment type="caution">
    <text evidence="2">The sequence shown here is derived from an EMBL/GenBank/DDBJ whole genome shotgun (WGS) entry which is preliminary data.</text>
</comment>
<dbReference type="STRING" id="105785.A0A2J7QHW1"/>
<reference evidence="2 3" key="1">
    <citation type="submission" date="2017-12" db="EMBL/GenBank/DDBJ databases">
        <title>Hemimetabolous genomes reveal molecular basis of termite eusociality.</title>
        <authorList>
            <person name="Harrison M.C."/>
            <person name="Jongepier E."/>
            <person name="Robertson H.M."/>
            <person name="Arning N."/>
            <person name="Bitard-Feildel T."/>
            <person name="Chao H."/>
            <person name="Childers C.P."/>
            <person name="Dinh H."/>
            <person name="Doddapaneni H."/>
            <person name="Dugan S."/>
            <person name="Gowin J."/>
            <person name="Greiner C."/>
            <person name="Han Y."/>
            <person name="Hu H."/>
            <person name="Hughes D.S.T."/>
            <person name="Huylmans A.-K."/>
            <person name="Kemena C."/>
            <person name="Kremer L.P.M."/>
            <person name="Lee S.L."/>
            <person name="Lopez-Ezquerra A."/>
            <person name="Mallet L."/>
            <person name="Monroy-Kuhn J.M."/>
            <person name="Moser A."/>
            <person name="Murali S.C."/>
            <person name="Muzny D.M."/>
            <person name="Otani S."/>
            <person name="Piulachs M.-D."/>
            <person name="Poelchau M."/>
            <person name="Qu J."/>
            <person name="Schaub F."/>
            <person name="Wada-Katsumata A."/>
            <person name="Worley K.C."/>
            <person name="Xie Q."/>
            <person name="Ylla G."/>
            <person name="Poulsen M."/>
            <person name="Gibbs R.A."/>
            <person name="Schal C."/>
            <person name="Richards S."/>
            <person name="Belles X."/>
            <person name="Korb J."/>
            <person name="Bornberg-Bauer E."/>
        </authorList>
    </citation>
    <scope>NUCLEOTIDE SEQUENCE [LARGE SCALE GENOMIC DNA]</scope>
    <source>
        <tissue evidence="2">Whole body</tissue>
    </source>
</reference>
<feature type="region of interest" description="Disordered" evidence="1">
    <location>
        <begin position="78"/>
        <end position="555"/>
    </location>
</feature>
<feature type="compositionally biased region" description="Polar residues" evidence="1">
    <location>
        <begin position="528"/>
        <end position="549"/>
    </location>
</feature>
<feature type="compositionally biased region" description="Basic and acidic residues" evidence="1">
    <location>
        <begin position="86"/>
        <end position="103"/>
    </location>
</feature>
<feature type="compositionally biased region" description="Polar residues" evidence="1">
    <location>
        <begin position="283"/>
        <end position="298"/>
    </location>
</feature>
<dbReference type="PANTHER" id="PTHR24149:SF14">
    <property type="entry name" value="ANKYRIN REPEAT DOMAIN 12"/>
    <property type="match status" value="1"/>
</dbReference>
<sequence length="785" mass="84021">MRRIPSQNKGDKYNSPGETLRLHQAKVRDEKRSIKVTAVTDVASYSSKRVEFNVNMEAKAAGGEDVYEFKSGKEVASVRGTSASPDVEKKEAHVIVPDGKEPRSSPARQESPTDQGSKRSFTETSDAAEDGDEENKRKKRKDSDSGKENSRNGSGVSGRFGGGRNGSSSEKCSKVASNPKNGNSSTTKSVHGSGNSNSDRRSPSSTGGSAGSSPKLVNVSAAPGGNSGKSMPGLAPETDAETDEVRGGKCGDSSNPEATGSVTTPSPTWAAGPKVPPLKIVIPQQSASMEQEQGNRSGKNGAARHHQALPYVVASSNSADTAPDKEASGTTGSVPTSSNGTNASELGSNSSSVKTDEKKETAAGPQLSEDQRSTHHQRVLRSSHRSGGGTSGSSCGTGPGSANSSSAALSTSSISVSGTSAPSPAAPGLSSNNTVDRGSNNSSPSQSNSQRQSPSPAEPVVPLTSSEVTTSTSLTKSVPSTSMSVASAPEEKTTEPAEQQGQPVQPAPPQPPPVDLHPRKRKMKQSKESQAAATSTSVSEPSDSTNTATEVHPHEQPITNCYQLFLNIRKQIERRRKGLFPVQPKPPQGFKDYLMNRCTYVLAGNASSRLSVPVVSPPQNLQGAMKDLFSEQEKERYRLRMQHVIEKEKLVLSVEQEILRVHGRAARALANQSLPFSVCTILKDEEVYNVITPEQEEKDRNARSRYNGRLFLSWLQDVDDKWEKIKESMLLRHHNEAESLHAVQRMDWEWKMKELGICEFKAKPVIEDLHVPMVHVSDDFDLLPA</sequence>
<organism evidence="2 3">
    <name type="scientific">Cryptotermes secundus</name>
    <dbReference type="NCBI Taxonomy" id="105785"/>
    <lineage>
        <taxon>Eukaryota</taxon>
        <taxon>Metazoa</taxon>
        <taxon>Ecdysozoa</taxon>
        <taxon>Arthropoda</taxon>
        <taxon>Hexapoda</taxon>
        <taxon>Insecta</taxon>
        <taxon>Pterygota</taxon>
        <taxon>Neoptera</taxon>
        <taxon>Polyneoptera</taxon>
        <taxon>Dictyoptera</taxon>
        <taxon>Blattodea</taxon>
        <taxon>Blattoidea</taxon>
        <taxon>Termitoidae</taxon>
        <taxon>Kalotermitidae</taxon>
        <taxon>Cryptotermitinae</taxon>
        <taxon>Cryptotermes</taxon>
    </lineage>
</organism>